<dbReference type="PROSITE" id="PS50110">
    <property type="entry name" value="RESPONSE_REGULATORY"/>
    <property type="match status" value="1"/>
</dbReference>
<dbReference type="PROSITE" id="PS50109">
    <property type="entry name" value="HIS_KIN"/>
    <property type="match status" value="1"/>
</dbReference>
<dbReference type="InterPro" id="IPR035965">
    <property type="entry name" value="PAS-like_dom_sf"/>
</dbReference>
<dbReference type="InterPro" id="IPR001294">
    <property type="entry name" value="Phytochrome"/>
</dbReference>
<evidence type="ECO:0000256" key="9">
    <source>
        <dbReference type="ARBA" id="ARBA00022991"/>
    </source>
</evidence>
<name>A0A2W4YLJ2_9CYAN</name>
<dbReference type="EC" id="2.7.13.3" evidence="3"/>
<dbReference type="CDD" id="cd00082">
    <property type="entry name" value="HisKA"/>
    <property type="match status" value="1"/>
</dbReference>
<dbReference type="Gene3D" id="3.30.450.40">
    <property type="match status" value="1"/>
</dbReference>
<organism evidence="17 18">
    <name type="scientific">Pseudanabaena frigida</name>
    <dbReference type="NCBI Taxonomy" id="945775"/>
    <lineage>
        <taxon>Bacteria</taxon>
        <taxon>Bacillati</taxon>
        <taxon>Cyanobacteriota</taxon>
        <taxon>Cyanophyceae</taxon>
        <taxon>Pseudanabaenales</taxon>
        <taxon>Pseudanabaenaceae</taxon>
        <taxon>Pseudanabaena</taxon>
    </lineage>
</organism>
<dbReference type="SUPFAM" id="SSF55781">
    <property type="entry name" value="GAF domain-like"/>
    <property type="match status" value="2"/>
</dbReference>
<dbReference type="InterPro" id="IPR036890">
    <property type="entry name" value="HATPase_C_sf"/>
</dbReference>
<dbReference type="InterPro" id="IPR036097">
    <property type="entry name" value="HisK_dim/P_sf"/>
</dbReference>
<keyword evidence="10" id="KW-0902">Two-component regulatory system</keyword>
<dbReference type="InterPro" id="IPR011006">
    <property type="entry name" value="CheY-like_superfamily"/>
</dbReference>
<dbReference type="Pfam" id="PF02518">
    <property type="entry name" value="HATPase_c"/>
    <property type="match status" value="1"/>
</dbReference>
<feature type="modified residue" description="4-aspartylphosphate" evidence="13">
    <location>
        <position position="847"/>
    </location>
</feature>
<dbReference type="InterPro" id="IPR029016">
    <property type="entry name" value="GAF-like_dom_sf"/>
</dbReference>
<dbReference type="InterPro" id="IPR013515">
    <property type="entry name" value="Phytochrome_cen-reg"/>
</dbReference>
<dbReference type="InterPro" id="IPR013654">
    <property type="entry name" value="PAS_2"/>
</dbReference>
<comment type="similarity">
    <text evidence="2">In the N-terminal section; belongs to the phytochrome family.</text>
</comment>
<comment type="caution">
    <text evidence="17">The sequence shown here is derived from an EMBL/GenBank/DDBJ whole genome shotgun (WGS) entry which is preliminary data.</text>
</comment>
<dbReference type="PRINTS" id="PR01033">
    <property type="entry name" value="PHYTOCHROME"/>
</dbReference>
<evidence type="ECO:0000259" key="16">
    <source>
        <dbReference type="PROSITE" id="PS50110"/>
    </source>
</evidence>
<keyword evidence="5 13" id="KW-0597">Phosphoprotein</keyword>
<dbReference type="Gene3D" id="3.30.450.20">
    <property type="entry name" value="PAS domain"/>
    <property type="match status" value="1"/>
</dbReference>
<dbReference type="SUPFAM" id="SSF52172">
    <property type="entry name" value="CheY-like"/>
    <property type="match status" value="1"/>
</dbReference>
<feature type="domain" description="Response regulatory" evidence="16">
    <location>
        <begin position="798"/>
        <end position="918"/>
    </location>
</feature>
<evidence type="ECO:0000256" key="8">
    <source>
        <dbReference type="ARBA" id="ARBA00022777"/>
    </source>
</evidence>
<dbReference type="PANTHER" id="PTHR45339">
    <property type="entry name" value="HYBRID SIGNAL TRANSDUCTION HISTIDINE KINASE J"/>
    <property type="match status" value="1"/>
</dbReference>
<dbReference type="Pfam" id="PF00512">
    <property type="entry name" value="HisKA"/>
    <property type="match status" value="1"/>
</dbReference>
<dbReference type="SMART" id="SM00387">
    <property type="entry name" value="HATPase_c"/>
    <property type="match status" value="1"/>
</dbReference>
<dbReference type="CDD" id="cd16922">
    <property type="entry name" value="HATPase_EvgS-ArcB-TorS-like"/>
    <property type="match status" value="1"/>
</dbReference>
<dbReference type="SMART" id="SM00448">
    <property type="entry name" value="REC"/>
    <property type="match status" value="1"/>
</dbReference>
<evidence type="ECO:0000256" key="2">
    <source>
        <dbReference type="ARBA" id="ARBA00006402"/>
    </source>
</evidence>
<feature type="domain" description="Histidine kinase" evidence="15">
    <location>
        <begin position="540"/>
        <end position="763"/>
    </location>
</feature>
<reference evidence="17 18" key="2">
    <citation type="submission" date="2018-06" db="EMBL/GenBank/DDBJ databases">
        <title>Metagenomic assembly of (sub)arctic Cyanobacteria and their associated microbiome from non-axenic cultures.</title>
        <authorList>
            <person name="Baurain D."/>
        </authorList>
    </citation>
    <scope>NUCLEOTIDE SEQUENCE [LARGE SCALE GENOMIC DNA]</scope>
    <source>
        <strain evidence="17">ULC066bin1</strain>
    </source>
</reference>
<dbReference type="Gene3D" id="3.30.450.270">
    <property type="match status" value="1"/>
</dbReference>
<dbReference type="SUPFAM" id="SSF55874">
    <property type="entry name" value="ATPase domain of HSP90 chaperone/DNA topoisomerase II/histidine kinase"/>
    <property type="match status" value="1"/>
</dbReference>
<dbReference type="SUPFAM" id="SSF47384">
    <property type="entry name" value="Homodimeric domain of signal transducing histidine kinase"/>
    <property type="match status" value="1"/>
</dbReference>
<dbReference type="InterPro" id="IPR003661">
    <property type="entry name" value="HisK_dim/P_dom"/>
</dbReference>
<evidence type="ECO:0000256" key="11">
    <source>
        <dbReference type="ARBA" id="ARBA00023170"/>
    </source>
</evidence>
<evidence type="ECO:0000256" key="3">
    <source>
        <dbReference type="ARBA" id="ARBA00012438"/>
    </source>
</evidence>
<proteinExistence type="inferred from homology"/>
<evidence type="ECO:0000256" key="5">
    <source>
        <dbReference type="ARBA" id="ARBA00022553"/>
    </source>
</evidence>
<dbReference type="InterPro" id="IPR003594">
    <property type="entry name" value="HATPase_dom"/>
</dbReference>
<dbReference type="AlphaFoldDB" id="A0A2W4YLJ2"/>
<dbReference type="Pfam" id="PF00360">
    <property type="entry name" value="PHY"/>
    <property type="match status" value="1"/>
</dbReference>
<gene>
    <name evidence="17" type="ORF">DCF19_04105</name>
</gene>
<sequence>MEAKQSIFSGISTPSGYQNCDREQIHLLGHIQPHGVLIGIDESALKIVQISENTIDFFNIPANLLLEKPLSAIFPQSQIDILGSFINHRDLEIFNPMQITVQIEDRNYLFQGIIHRSNGLLVLELEPLSKDLEDSDSHLGFYYLAKSAATTIRKAKDFAEMTDLLAQQIRRITQLDRVMIYRFDLDNHGIVIAEAKDEQIESFLGLHFPAADIPEIARKLYYKSWLRQIVDVNSRSVPIVPLNNPITQEPIDLSFSTMRSVSPIHIKYLQKMGVSASLSISLINDGKLWGMIVCHHFSPRYIDYELRKTCEFLGQVMSIEIVNKYEQQFKNVQEKIKIIQAKLKRNILDSAQSINHIFSQDVEDLLDLINAQGAVICLGDRISEIGICPSQEFIRSLILWLETKSEDIFHTNCLSQQYPEALSIKDIASGILAISISLNHTSYHIIWFRSEVIQTVNWAGDPSKLALDDEYDLSPQRSFELWKEIVNAKSLPWDEVEIEAALDLRSTLMLAALEFSQQALKLEAERAKVASQAKSNFLAKMSHELRTPLNAILGCTQLMHDDDALNHDLGEYVNIISHSSEHLLNLIDDVLEMSKIEAGKIVLEQTKFDFHLSLNNLQEMLQIKAKDKKIQLIFAIHPNCPRYIKADGRKIRQILFNLLGNALKFTSKGYVILRVSLLTEDKGLSKPVIHFEVEDSGSGIAPDEIDKLFEAFVQTASGRESQTGTGLGLVISQQFAHFMGGHITVCSTLEKGTIFQFDIAVEEISNQEFKEDVNASPEQNLATVKESKLALDEPKSLRILLVEDNTFNQMIALRLLAKLGYQADCAVNGLEVLKLLEHQSYDLILMDIQMPEMDGLEATRRIRLIEENIPLSDRVKIVAMTANAMAEDREKCLLLGMNDFISKPVRMENLAEVLKKFQPV</sequence>
<dbReference type="InterPro" id="IPR043150">
    <property type="entry name" value="Phytochrome_PHY_sf"/>
</dbReference>
<keyword evidence="6" id="KW-0716">Sensory transduction</keyword>
<evidence type="ECO:0000259" key="15">
    <source>
        <dbReference type="PROSITE" id="PS50109"/>
    </source>
</evidence>
<dbReference type="GO" id="GO:0000155">
    <property type="term" value="F:phosphorelay sensor kinase activity"/>
    <property type="evidence" value="ECO:0007669"/>
    <property type="project" value="InterPro"/>
</dbReference>
<dbReference type="PANTHER" id="PTHR45339:SF1">
    <property type="entry name" value="HYBRID SIGNAL TRANSDUCTION HISTIDINE KINASE J"/>
    <property type="match status" value="1"/>
</dbReference>
<evidence type="ECO:0000256" key="7">
    <source>
        <dbReference type="ARBA" id="ARBA00022679"/>
    </source>
</evidence>
<dbReference type="InterPro" id="IPR005467">
    <property type="entry name" value="His_kinase_dom"/>
</dbReference>
<evidence type="ECO:0000259" key="14">
    <source>
        <dbReference type="PROSITE" id="PS50046"/>
    </source>
</evidence>
<dbReference type="Gene3D" id="3.30.565.10">
    <property type="entry name" value="Histidine kinase-like ATPase, C-terminal domain"/>
    <property type="match status" value="1"/>
</dbReference>
<dbReference type="Pfam" id="PF01590">
    <property type="entry name" value="GAF"/>
    <property type="match status" value="1"/>
</dbReference>
<dbReference type="SUPFAM" id="SSF55785">
    <property type="entry name" value="PYP-like sensor domain (PAS domain)"/>
    <property type="match status" value="1"/>
</dbReference>
<accession>A0A2W4YLJ2</accession>
<evidence type="ECO:0000256" key="4">
    <source>
        <dbReference type="ARBA" id="ARBA00022543"/>
    </source>
</evidence>
<evidence type="ECO:0000256" key="10">
    <source>
        <dbReference type="ARBA" id="ARBA00023012"/>
    </source>
</evidence>
<dbReference type="InterPro" id="IPR016132">
    <property type="entry name" value="Phyto_chromo_attachment"/>
</dbReference>
<keyword evidence="11" id="KW-0675">Receptor</keyword>
<dbReference type="Pfam" id="PF08446">
    <property type="entry name" value="PAS_2"/>
    <property type="match status" value="1"/>
</dbReference>
<keyword evidence="4" id="KW-0600">Photoreceptor protein</keyword>
<dbReference type="SMART" id="SM00065">
    <property type="entry name" value="GAF"/>
    <property type="match status" value="1"/>
</dbReference>
<dbReference type="Gene3D" id="1.10.287.130">
    <property type="match status" value="1"/>
</dbReference>
<dbReference type="FunFam" id="1.10.287.130:FF:000001">
    <property type="entry name" value="Two-component sensor histidine kinase"/>
    <property type="match status" value="1"/>
</dbReference>
<dbReference type="InterPro" id="IPR003018">
    <property type="entry name" value="GAF"/>
</dbReference>
<dbReference type="EMBL" id="QBML01000004">
    <property type="protein sequence ID" value="PZO43818.1"/>
    <property type="molecule type" value="Genomic_DNA"/>
</dbReference>
<dbReference type="GO" id="GO:0006355">
    <property type="term" value="P:regulation of DNA-templated transcription"/>
    <property type="evidence" value="ECO:0007669"/>
    <property type="project" value="InterPro"/>
</dbReference>
<evidence type="ECO:0000256" key="12">
    <source>
        <dbReference type="ARBA" id="ARBA00074306"/>
    </source>
</evidence>
<comment type="catalytic activity">
    <reaction evidence="1">
        <text>ATP + protein L-histidine = ADP + protein N-phospho-L-histidine.</text>
        <dbReference type="EC" id="2.7.13.3"/>
    </reaction>
</comment>
<dbReference type="FunFam" id="3.30.565.10:FF:000010">
    <property type="entry name" value="Sensor histidine kinase RcsC"/>
    <property type="match status" value="1"/>
</dbReference>
<feature type="domain" description="Phytochrome chromophore attachment site" evidence="14">
    <location>
        <begin position="157"/>
        <end position="315"/>
    </location>
</feature>
<evidence type="ECO:0000313" key="18">
    <source>
        <dbReference type="Proteomes" id="UP000249467"/>
    </source>
</evidence>
<keyword evidence="7" id="KW-0808">Transferase</keyword>
<dbReference type="PROSITE" id="PS50046">
    <property type="entry name" value="PHYTOCHROME_2"/>
    <property type="match status" value="1"/>
</dbReference>
<protein>
    <recommendedName>
        <fullName evidence="12">Circadian input-output histidine kinase CikA</fullName>
        <ecNumber evidence="3">2.7.13.3</ecNumber>
    </recommendedName>
</protein>
<dbReference type="Gene3D" id="3.40.50.2300">
    <property type="match status" value="1"/>
</dbReference>
<dbReference type="SMART" id="SM00388">
    <property type="entry name" value="HisKA"/>
    <property type="match status" value="1"/>
</dbReference>
<keyword evidence="8 17" id="KW-0418">Kinase</keyword>
<reference evidence="17 18" key="1">
    <citation type="submission" date="2018-04" db="EMBL/GenBank/DDBJ databases">
        <authorList>
            <person name="Go L.Y."/>
            <person name="Mitchell J.A."/>
        </authorList>
    </citation>
    <scope>NUCLEOTIDE SEQUENCE [LARGE SCALE GENOMIC DNA]</scope>
    <source>
        <strain evidence="17">ULC066bin1</strain>
    </source>
</reference>
<dbReference type="Proteomes" id="UP000249467">
    <property type="component" value="Unassembled WGS sequence"/>
</dbReference>
<keyword evidence="9" id="KW-0157">Chromophore</keyword>
<dbReference type="Pfam" id="PF00072">
    <property type="entry name" value="Response_reg"/>
    <property type="match status" value="1"/>
</dbReference>
<evidence type="ECO:0000256" key="1">
    <source>
        <dbReference type="ARBA" id="ARBA00000085"/>
    </source>
</evidence>
<evidence type="ECO:0000313" key="17">
    <source>
        <dbReference type="EMBL" id="PZO43818.1"/>
    </source>
</evidence>
<dbReference type="GO" id="GO:0009584">
    <property type="term" value="P:detection of visible light"/>
    <property type="evidence" value="ECO:0007669"/>
    <property type="project" value="InterPro"/>
</dbReference>
<evidence type="ECO:0000256" key="6">
    <source>
        <dbReference type="ARBA" id="ARBA00022606"/>
    </source>
</evidence>
<dbReference type="GO" id="GO:0009881">
    <property type="term" value="F:photoreceptor activity"/>
    <property type="evidence" value="ECO:0007669"/>
    <property type="project" value="UniProtKB-KW"/>
</dbReference>
<evidence type="ECO:0000256" key="13">
    <source>
        <dbReference type="PROSITE-ProRule" id="PRU00169"/>
    </source>
</evidence>
<dbReference type="CDD" id="cd17546">
    <property type="entry name" value="REC_hyHK_CKI1_RcsC-like"/>
    <property type="match status" value="1"/>
</dbReference>
<dbReference type="InterPro" id="IPR001789">
    <property type="entry name" value="Sig_transdc_resp-reg_receiver"/>
</dbReference>